<feature type="compositionally biased region" description="Polar residues" evidence="1">
    <location>
        <begin position="105"/>
        <end position="116"/>
    </location>
</feature>
<evidence type="ECO:0000313" key="3">
    <source>
        <dbReference type="Proteomes" id="UP000076584"/>
    </source>
</evidence>
<proteinExistence type="predicted"/>
<protein>
    <submittedName>
        <fullName evidence="2">Uncharacterized protein</fullName>
    </submittedName>
</protein>
<dbReference type="EMBL" id="LFIW01001783">
    <property type="protein sequence ID" value="KZL80972.1"/>
    <property type="molecule type" value="Genomic_DNA"/>
</dbReference>
<organism evidence="2 3">
    <name type="scientific">Colletotrichum incanum</name>
    <name type="common">Soybean anthracnose fungus</name>
    <dbReference type="NCBI Taxonomy" id="1573173"/>
    <lineage>
        <taxon>Eukaryota</taxon>
        <taxon>Fungi</taxon>
        <taxon>Dikarya</taxon>
        <taxon>Ascomycota</taxon>
        <taxon>Pezizomycotina</taxon>
        <taxon>Sordariomycetes</taxon>
        <taxon>Hypocreomycetidae</taxon>
        <taxon>Glomerellales</taxon>
        <taxon>Glomerellaceae</taxon>
        <taxon>Colletotrichum</taxon>
        <taxon>Colletotrichum spaethianum species complex</taxon>
    </lineage>
</organism>
<dbReference type="Proteomes" id="UP000076584">
    <property type="component" value="Unassembled WGS sequence"/>
</dbReference>
<name>A0A167B794_COLIC</name>
<reference evidence="2 3" key="1">
    <citation type="submission" date="2015-06" db="EMBL/GenBank/DDBJ databases">
        <title>Survival trade-offs in plant roots during colonization by closely related pathogenic and mutualistic fungi.</title>
        <authorList>
            <person name="Hacquard S."/>
            <person name="Kracher B."/>
            <person name="Hiruma K."/>
            <person name="Weinman A."/>
            <person name="Muench P."/>
            <person name="Garrido Oter R."/>
            <person name="Ver Loren van Themaat E."/>
            <person name="Dallerey J.-F."/>
            <person name="Damm U."/>
            <person name="Henrissat B."/>
            <person name="Lespinet O."/>
            <person name="Thon M."/>
            <person name="Kemen E."/>
            <person name="McHardy A.C."/>
            <person name="Schulze-Lefert P."/>
            <person name="O'Connell R.J."/>
        </authorList>
    </citation>
    <scope>NUCLEOTIDE SEQUENCE [LARGE SCALE GENOMIC DNA]</scope>
    <source>
        <strain evidence="2 3">MAFF 238704</strain>
    </source>
</reference>
<evidence type="ECO:0000256" key="1">
    <source>
        <dbReference type="SAM" id="MobiDB-lite"/>
    </source>
</evidence>
<feature type="region of interest" description="Disordered" evidence="1">
    <location>
        <begin position="79"/>
        <end position="124"/>
    </location>
</feature>
<gene>
    <name evidence="2" type="ORF">CI238_09252</name>
</gene>
<evidence type="ECO:0000313" key="2">
    <source>
        <dbReference type="EMBL" id="KZL80972.1"/>
    </source>
</evidence>
<comment type="caution">
    <text evidence="2">The sequence shown here is derived from an EMBL/GenBank/DDBJ whole genome shotgun (WGS) entry which is preliminary data.</text>
</comment>
<dbReference type="AlphaFoldDB" id="A0A167B794"/>
<keyword evidence="3" id="KW-1185">Reference proteome</keyword>
<accession>A0A167B794</accession>
<sequence length="124" mass="13962">MPKHAVPREDPVPTMFWMMVGGNSLSHPPTWDRLLLMTDERNKVEQEAKAEKKEFKAAKKQAKEELMALKTANKKAFKGGLAAWRQRKREAETNNNGENEDEAGQGNQRSEENNTGGDKAETHG</sequence>